<protein>
    <submittedName>
        <fullName evidence="2">Peptidase M14 carboxypeptidase A domain-containing protein</fullName>
    </submittedName>
</protein>
<proteinExistence type="predicted"/>
<name>A0AC34QNM8_9BILA</name>
<evidence type="ECO:0000313" key="1">
    <source>
        <dbReference type="Proteomes" id="UP000887576"/>
    </source>
</evidence>
<evidence type="ECO:0000313" key="2">
    <source>
        <dbReference type="WBParaSite" id="JU765_v2.g17997.t1"/>
    </source>
</evidence>
<reference evidence="2" key="1">
    <citation type="submission" date="2022-11" db="UniProtKB">
        <authorList>
            <consortium name="WormBaseParasite"/>
        </authorList>
    </citation>
    <scope>IDENTIFICATION</scope>
</reference>
<sequence>MLKPWIRALIFCSFAAGFQSYRGYKLFQIETGEEILPFLEELESKAFQVDEKTGQTRQLVDVWAEPHQRRRFAHVMVAPEFVKDFKTLLRQEGFNDFRIIKKDIQKDIDKTNWRQNALKSRRRKRRLASSSDLNIQDFNGYDQIVDYLDRLVTEFPEFTAKFDIGQTFEGRKMFGIKIGSKIRKFKPAIFIDAGVHAREWIAPAAAIYVIDKLVRGYGKVGSVTGLVDKFDWYIVPVANPDGYVYSFEKDRMWRKTRSRNMTVNKWCVGADANRNWGGRGWGEIGANRSPCSNIYAGAIPFSEPEVIAMKKFIENEVKDLKIYISLHSYGQLFLSPWGYTQDKPDNHDDQMRAAQLAVEAIKNETGRHYHHGTIAEIMYPASGTSIDYMQDLGVPYIYGIELRPEDIEDNFGFTVPTNQIEPTGRELFAALTKMSDYVVEHKMLRI</sequence>
<organism evidence="1 2">
    <name type="scientific">Panagrolaimus sp. JU765</name>
    <dbReference type="NCBI Taxonomy" id="591449"/>
    <lineage>
        <taxon>Eukaryota</taxon>
        <taxon>Metazoa</taxon>
        <taxon>Ecdysozoa</taxon>
        <taxon>Nematoda</taxon>
        <taxon>Chromadorea</taxon>
        <taxon>Rhabditida</taxon>
        <taxon>Tylenchina</taxon>
        <taxon>Panagrolaimomorpha</taxon>
        <taxon>Panagrolaimoidea</taxon>
        <taxon>Panagrolaimidae</taxon>
        <taxon>Panagrolaimus</taxon>
    </lineage>
</organism>
<dbReference type="WBParaSite" id="JU765_v2.g17997.t1">
    <property type="protein sequence ID" value="JU765_v2.g17997.t1"/>
    <property type="gene ID" value="JU765_v2.g17997"/>
</dbReference>
<accession>A0AC34QNM8</accession>
<dbReference type="Proteomes" id="UP000887576">
    <property type="component" value="Unplaced"/>
</dbReference>